<name>A0A0H1RMR2_9HYPH</name>
<dbReference type="RefSeq" id="WP_047187976.1">
    <property type="nucleotide sequence ID" value="NZ_LCYG01000016.1"/>
</dbReference>
<sequence>MAKPDIAPVDTDPAIIVFGRDRTGKPHASFFGCGEASLAEKAATLMEMQILPVSTDEHRAVAAQLPPGRVFASGRAFVPLVRAELYARLVDLSQPVSEQKPPAGSGRSDLGSTQKNPVEAAPTSTAAHASEISPATGGLPCSWADIGVGSVVLATTAPMDGWYESVVTDVKGHDLFVLKWRDWPDEPAFVRRRWHLGLLHPAGGG</sequence>
<comment type="caution">
    <text evidence="2">The sequence shown here is derived from an EMBL/GenBank/DDBJ whole genome shotgun (WGS) entry which is preliminary data.</text>
</comment>
<dbReference type="EMBL" id="LCYG01000016">
    <property type="protein sequence ID" value="KLK93932.1"/>
    <property type="molecule type" value="Genomic_DNA"/>
</dbReference>
<dbReference type="Proteomes" id="UP000035489">
    <property type="component" value="Unassembled WGS sequence"/>
</dbReference>
<reference evidence="2 3" key="1">
    <citation type="submission" date="2015-05" db="EMBL/GenBank/DDBJ databases">
        <title>Draft genome sequence of Microvirga vignae strain BR3299, a novel nitrogen fixing bacteria isolated from Brazil semi-aired region.</title>
        <authorList>
            <person name="Zilli J.E."/>
            <person name="Passos S.R."/>
            <person name="Leite J."/>
            <person name="Baldani J.I."/>
            <person name="Xavier G.R."/>
            <person name="Rumjaneck N.G."/>
            <person name="Simoes-Araujo J.L."/>
        </authorList>
    </citation>
    <scope>NUCLEOTIDE SEQUENCE [LARGE SCALE GENOMIC DNA]</scope>
    <source>
        <strain evidence="2 3">BR3299</strain>
    </source>
</reference>
<evidence type="ECO:0000256" key="1">
    <source>
        <dbReference type="SAM" id="MobiDB-lite"/>
    </source>
</evidence>
<accession>A0A0H1RMR2</accession>
<evidence type="ECO:0000313" key="3">
    <source>
        <dbReference type="Proteomes" id="UP000035489"/>
    </source>
</evidence>
<feature type="compositionally biased region" description="Polar residues" evidence="1">
    <location>
        <begin position="110"/>
        <end position="127"/>
    </location>
</feature>
<gene>
    <name evidence="2" type="ORF">AA309_05470</name>
</gene>
<protein>
    <submittedName>
        <fullName evidence="2">Uncharacterized protein</fullName>
    </submittedName>
</protein>
<dbReference type="AlphaFoldDB" id="A0A0H1RMR2"/>
<organism evidence="2 3">
    <name type="scientific">Microvirga vignae</name>
    <dbReference type="NCBI Taxonomy" id="1225564"/>
    <lineage>
        <taxon>Bacteria</taxon>
        <taxon>Pseudomonadati</taxon>
        <taxon>Pseudomonadota</taxon>
        <taxon>Alphaproteobacteria</taxon>
        <taxon>Hyphomicrobiales</taxon>
        <taxon>Methylobacteriaceae</taxon>
        <taxon>Microvirga</taxon>
    </lineage>
</organism>
<proteinExistence type="predicted"/>
<evidence type="ECO:0000313" key="2">
    <source>
        <dbReference type="EMBL" id="KLK93932.1"/>
    </source>
</evidence>
<keyword evidence="3" id="KW-1185">Reference proteome</keyword>
<dbReference type="PATRIC" id="fig|1225564.3.peg.1559"/>
<dbReference type="OrthoDB" id="7997793at2"/>
<feature type="region of interest" description="Disordered" evidence="1">
    <location>
        <begin position="96"/>
        <end position="132"/>
    </location>
</feature>